<keyword evidence="1" id="KW-0812">Transmembrane</keyword>
<evidence type="ECO:0000259" key="2">
    <source>
        <dbReference type="Pfam" id="PF07811"/>
    </source>
</evidence>
<dbReference type="RefSeq" id="WP_036639704.1">
    <property type="nucleotide sequence ID" value="NZ_JFZB01000042.1"/>
</dbReference>
<organism evidence="3 4">
    <name type="scientific">Paenirhodobacter enshiensis</name>
    <dbReference type="NCBI Taxonomy" id="1105367"/>
    <lineage>
        <taxon>Bacteria</taxon>
        <taxon>Pseudomonadati</taxon>
        <taxon>Pseudomonadota</taxon>
        <taxon>Alphaproteobacteria</taxon>
        <taxon>Rhodobacterales</taxon>
        <taxon>Rhodobacter group</taxon>
        <taxon>Paenirhodobacter</taxon>
    </lineage>
</organism>
<gene>
    <name evidence="3" type="ORF">CG50_09725</name>
</gene>
<dbReference type="AlphaFoldDB" id="A0A086XRE4"/>
<evidence type="ECO:0000256" key="1">
    <source>
        <dbReference type="SAM" id="Phobius"/>
    </source>
</evidence>
<name>A0A086XRE4_9RHOB</name>
<dbReference type="OrthoDB" id="7870162at2"/>
<sequence length="157" mass="16368">MRRPGLAAMRRVVRRLRSGAGAEAGSVSVEFVIVFPALVMMLALIAFVSLLIAAQSEVQQVAFELARKGFALVSQNYDGDLCLKLGQDYLPALAGNSVTLQASKFAAMGSCPGQPAASGMLTISVTYDLTGGAAAQFSQMLGVNLGQITRSASVLVK</sequence>
<evidence type="ECO:0000313" key="3">
    <source>
        <dbReference type="EMBL" id="KFI24594.1"/>
    </source>
</evidence>
<dbReference type="InterPro" id="IPR012495">
    <property type="entry name" value="TadE-like_dom"/>
</dbReference>
<proteinExistence type="predicted"/>
<keyword evidence="4" id="KW-1185">Reference proteome</keyword>
<reference evidence="3 4" key="1">
    <citation type="submission" date="2014-03" db="EMBL/GenBank/DDBJ databases">
        <title>Genome of Paenirhodobacter enshiensis DW2-9.</title>
        <authorList>
            <person name="Wang D."/>
            <person name="Wang G."/>
        </authorList>
    </citation>
    <scope>NUCLEOTIDE SEQUENCE [LARGE SCALE GENOMIC DNA]</scope>
    <source>
        <strain evidence="3 4">DW2-9</strain>
    </source>
</reference>
<keyword evidence="1" id="KW-0472">Membrane</keyword>
<accession>A0A086XRE4</accession>
<keyword evidence="1" id="KW-1133">Transmembrane helix</keyword>
<dbReference type="Proteomes" id="UP000028824">
    <property type="component" value="Unassembled WGS sequence"/>
</dbReference>
<evidence type="ECO:0000313" key="4">
    <source>
        <dbReference type="Proteomes" id="UP000028824"/>
    </source>
</evidence>
<protein>
    <recommendedName>
        <fullName evidence="2">TadE-like domain-containing protein</fullName>
    </recommendedName>
</protein>
<feature type="transmembrane region" description="Helical" evidence="1">
    <location>
        <begin position="21"/>
        <end position="54"/>
    </location>
</feature>
<dbReference type="eggNOG" id="ENOG5033NEY">
    <property type="taxonomic scope" value="Bacteria"/>
</dbReference>
<comment type="caution">
    <text evidence="3">The sequence shown here is derived from an EMBL/GenBank/DDBJ whole genome shotgun (WGS) entry which is preliminary data.</text>
</comment>
<dbReference type="EMBL" id="JFZB01000042">
    <property type="protein sequence ID" value="KFI24594.1"/>
    <property type="molecule type" value="Genomic_DNA"/>
</dbReference>
<dbReference type="Pfam" id="PF07811">
    <property type="entry name" value="TadE"/>
    <property type="match status" value="1"/>
</dbReference>
<feature type="domain" description="TadE-like" evidence="2">
    <location>
        <begin position="25"/>
        <end position="67"/>
    </location>
</feature>